<dbReference type="SUPFAM" id="SSF50129">
    <property type="entry name" value="GroES-like"/>
    <property type="match status" value="1"/>
</dbReference>
<comment type="caution">
    <text evidence="8">The sequence shown here is derived from an EMBL/GenBank/DDBJ whole genome shotgun (WGS) entry which is preliminary data.</text>
</comment>
<sequence>MLSVKREVLTTPTHHEIKKPSSTHLEYRPERIKTEALVVMAAKQPFTMMPITLDEVRSDEYLIEMKYSGLCHTDLVLQQGLLPMIDFPAILGHEGSGIVRAIGADVKDKTIQVGNHVLLSFNACGACRQCESGHPAFCHIHPQVNHSGVRQSDQSTPACLADGTSVRSQYFGHSSFSRVSVVNENCVIKIDPRDPMDTYAPLGCGFQTGAGTILNVLKPGPRDTVVVFGLGSVGLTALMATASRGVHKIIAVDIQDSKLESSLDLGATETLNPKECPNVEQKIKEMTSGGADFAIDCTGNAAVIQATVECLAPGGTAAIVGVPPPNVKIEIDPLTFLLDNKTLTGIIEGDSVPKKTIPELIQLHRNGKFPIERLCKIYPVKDLDQALSDLKAGKVVKPVIQWD</sequence>
<evidence type="ECO:0000256" key="1">
    <source>
        <dbReference type="ARBA" id="ARBA00001947"/>
    </source>
</evidence>
<dbReference type="PANTHER" id="PTHR43880">
    <property type="entry name" value="ALCOHOL DEHYDROGENASE"/>
    <property type="match status" value="1"/>
</dbReference>
<dbReference type="SUPFAM" id="SSF51735">
    <property type="entry name" value="NAD(P)-binding Rossmann-fold domains"/>
    <property type="match status" value="1"/>
</dbReference>
<dbReference type="PROSITE" id="PS00059">
    <property type="entry name" value="ADH_ZINC"/>
    <property type="match status" value="1"/>
</dbReference>
<keyword evidence="3 6" id="KW-0862">Zinc</keyword>
<keyword evidence="4" id="KW-0560">Oxidoreductase</keyword>
<evidence type="ECO:0000256" key="5">
    <source>
        <dbReference type="ARBA" id="ARBA00023027"/>
    </source>
</evidence>
<dbReference type="PANTHER" id="PTHR43880:SF12">
    <property type="entry name" value="ALCOHOL DEHYDROGENASE CLASS-3"/>
    <property type="match status" value="1"/>
</dbReference>
<accession>A0A9W9Q4H9</accession>
<dbReference type="Pfam" id="PF08240">
    <property type="entry name" value="ADH_N"/>
    <property type="match status" value="1"/>
</dbReference>
<dbReference type="InterPro" id="IPR013149">
    <property type="entry name" value="ADH-like_C"/>
</dbReference>
<comment type="cofactor">
    <cofactor evidence="1 6">
        <name>Zn(2+)</name>
        <dbReference type="ChEBI" id="CHEBI:29105"/>
    </cofactor>
</comment>
<gene>
    <name evidence="8" type="ORF">N7452_010675</name>
</gene>
<dbReference type="InterPro" id="IPR011032">
    <property type="entry name" value="GroES-like_sf"/>
</dbReference>
<keyword evidence="5" id="KW-0520">NAD</keyword>
<dbReference type="Gene3D" id="3.90.180.10">
    <property type="entry name" value="Medium-chain alcohol dehydrogenases, catalytic domain"/>
    <property type="match status" value="1"/>
</dbReference>
<dbReference type="GO" id="GO:0051903">
    <property type="term" value="F:S-(hydroxymethyl)glutathione dehydrogenase [NAD(P)+] activity"/>
    <property type="evidence" value="ECO:0007669"/>
    <property type="project" value="TreeGrafter"/>
</dbReference>
<dbReference type="GO" id="GO:0008270">
    <property type="term" value="F:zinc ion binding"/>
    <property type="evidence" value="ECO:0007669"/>
    <property type="project" value="InterPro"/>
</dbReference>
<keyword evidence="2 6" id="KW-0479">Metal-binding</keyword>
<dbReference type="Gene3D" id="3.40.50.720">
    <property type="entry name" value="NAD(P)-binding Rossmann-like Domain"/>
    <property type="match status" value="1"/>
</dbReference>
<dbReference type="GO" id="GO:0005829">
    <property type="term" value="C:cytosol"/>
    <property type="evidence" value="ECO:0007669"/>
    <property type="project" value="TreeGrafter"/>
</dbReference>
<evidence type="ECO:0000313" key="8">
    <source>
        <dbReference type="EMBL" id="KAJ5322386.1"/>
    </source>
</evidence>
<reference evidence="8" key="2">
    <citation type="journal article" date="2023" name="IMA Fungus">
        <title>Comparative genomic study of the Penicillium genus elucidates a diverse pangenome and 15 lateral gene transfer events.</title>
        <authorList>
            <person name="Petersen C."/>
            <person name="Sorensen T."/>
            <person name="Nielsen M.R."/>
            <person name="Sondergaard T.E."/>
            <person name="Sorensen J.L."/>
            <person name="Fitzpatrick D.A."/>
            <person name="Frisvad J.C."/>
            <person name="Nielsen K.L."/>
        </authorList>
    </citation>
    <scope>NUCLEOTIDE SEQUENCE</scope>
    <source>
        <strain evidence="8">IBT 35673</strain>
    </source>
</reference>
<evidence type="ECO:0000256" key="3">
    <source>
        <dbReference type="ARBA" id="ARBA00022833"/>
    </source>
</evidence>
<dbReference type="EMBL" id="JAPZBQ010000006">
    <property type="protein sequence ID" value="KAJ5322386.1"/>
    <property type="molecule type" value="Genomic_DNA"/>
</dbReference>
<dbReference type="InterPro" id="IPR020843">
    <property type="entry name" value="ER"/>
</dbReference>
<dbReference type="InterPro" id="IPR036291">
    <property type="entry name" value="NAD(P)-bd_dom_sf"/>
</dbReference>
<evidence type="ECO:0000313" key="9">
    <source>
        <dbReference type="Proteomes" id="UP001147695"/>
    </source>
</evidence>
<evidence type="ECO:0000256" key="4">
    <source>
        <dbReference type="ARBA" id="ARBA00023002"/>
    </source>
</evidence>
<evidence type="ECO:0000259" key="7">
    <source>
        <dbReference type="SMART" id="SM00829"/>
    </source>
</evidence>
<dbReference type="InterPro" id="IPR013154">
    <property type="entry name" value="ADH-like_N"/>
</dbReference>
<dbReference type="FunFam" id="3.40.50.720:FF:000003">
    <property type="entry name" value="S-(hydroxymethyl)glutathione dehydrogenase"/>
    <property type="match status" value="1"/>
</dbReference>
<dbReference type="GO" id="GO:0046294">
    <property type="term" value="P:formaldehyde catabolic process"/>
    <property type="evidence" value="ECO:0007669"/>
    <property type="project" value="TreeGrafter"/>
</dbReference>
<dbReference type="CDD" id="cd08278">
    <property type="entry name" value="benzyl_alcohol_DH"/>
    <property type="match status" value="1"/>
</dbReference>
<proteinExistence type="inferred from homology"/>
<feature type="domain" description="Enoyl reductase (ER)" evidence="7">
    <location>
        <begin position="41"/>
        <end position="400"/>
    </location>
</feature>
<comment type="similarity">
    <text evidence="6">Belongs to the zinc-containing alcohol dehydrogenase family.</text>
</comment>
<dbReference type="InterPro" id="IPR002328">
    <property type="entry name" value="ADH_Zn_CS"/>
</dbReference>
<dbReference type="AlphaFoldDB" id="A0A9W9Q4H9"/>
<organism evidence="8 9">
    <name type="scientific">Penicillium brevicompactum</name>
    <dbReference type="NCBI Taxonomy" id="5074"/>
    <lineage>
        <taxon>Eukaryota</taxon>
        <taxon>Fungi</taxon>
        <taxon>Dikarya</taxon>
        <taxon>Ascomycota</taxon>
        <taxon>Pezizomycotina</taxon>
        <taxon>Eurotiomycetes</taxon>
        <taxon>Eurotiomycetidae</taxon>
        <taxon>Eurotiales</taxon>
        <taxon>Aspergillaceae</taxon>
        <taxon>Penicillium</taxon>
    </lineage>
</organism>
<evidence type="ECO:0000256" key="2">
    <source>
        <dbReference type="ARBA" id="ARBA00022723"/>
    </source>
</evidence>
<reference evidence="8" key="1">
    <citation type="submission" date="2022-12" db="EMBL/GenBank/DDBJ databases">
        <authorList>
            <person name="Petersen C."/>
        </authorList>
    </citation>
    <scope>NUCLEOTIDE SEQUENCE</scope>
    <source>
        <strain evidence="8">IBT 35673</strain>
    </source>
</reference>
<name>A0A9W9Q4H9_PENBR</name>
<protein>
    <submittedName>
        <fullName evidence="8">Chaperonin 10-like protein</fullName>
    </submittedName>
</protein>
<dbReference type="Pfam" id="PF00107">
    <property type="entry name" value="ADH_zinc_N"/>
    <property type="match status" value="1"/>
</dbReference>
<evidence type="ECO:0000256" key="6">
    <source>
        <dbReference type="RuleBase" id="RU361277"/>
    </source>
</evidence>
<dbReference type="Proteomes" id="UP001147695">
    <property type="component" value="Unassembled WGS sequence"/>
</dbReference>
<dbReference type="SMART" id="SM00829">
    <property type="entry name" value="PKS_ER"/>
    <property type="match status" value="1"/>
</dbReference>